<evidence type="ECO:0000313" key="1">
    <source>
        <dbReference type="EMBL" id="JAH00584.1"/>
    </source>
</evidence>
<protein>
    <submittedName>
        <fullName evidence="1">Uncharacterized protein</fullName>
    </submittedName>
</protein>
<reference evidence="1" key="2">
    <citation type="journal article" date="2015" name="Fish Shellfish Immunol.">
        <title>Early steps in the European eel (Anguilla anguilla)-Vibrio vulnificus interaction in the gills: Role of the RtxA13 toxin.</title>
        <authorList>
            <person name="Callol A."/>
            <person name="Pajuelo D."/>
            <person name="Ebbesson L."/>
            <person name="Teles M."/>
            <person name="MacKenzie S."/>
            <person name="Amaro C."/>
        </authorList>
    </citation>
    <scope>NUCLEOTIDE SEQUENCE</scope>
</reference>
<reference evidence="1" key="1">
    <citation type="submission" date="2014-11" db="EMBL/GenBank/DDBJ databases">
        <authorList>
            <person name="Amaro Gonzalez C."/>
        </authorList>
    </citation>
    <scope>NUCLEOTIDE SEQUENCE</scope>
</reference>
<dbReference type="AlphaFoldDB" id="A0A0E9P7V0"/>
<organism evidence="1">
    <name type="scientific">Anguilla anguilla</name>
    <name type="common">European freshwater eel</name>
    <name type="synonym">Muraena anguilla</name>
    <dbReference type="NCBI Taxonomy" id="7936"/>
    <lineage>
        <taxon>Eukaryota</taxon>
        <taxon>Metazoa</taxon>
        <taxon>Chordata</taxon>
        <taxon>Craniata</taxon>
        <taxon>Vertebrata</taxon>
        <taxon>Euteleostomi</taxon>
        <taxon>Actinopterygii</taxon>
        <taxon>Neopterygii</taxon>
        <taxon>Teleostei</taxon>
        <taxon>Anguilliformes</taxon>
        <taxon>Anguillidae</taxon>
        <taxon>Anguilla</taxon>
    </lineage>
</organism>
<name>A0A0E9P7V0_ANGAN</name>
<proteinExistence type="predicted"/>
<sequence>MDTEVDTLKSTSPQCNGEHVPVCTTGRITRVLASS</sequence>
<dbReference type="EMBL" id="GBXM01107993">
    <property type="protein sequence ID" value="JAH00584.1"/>
    <property type="molecule type" value="Transcribed_RNA"/>
</dbReference>
<accession>A0A0E9P7V0</accession>